<dbReference type="EMBL" id="RPHB01000009">
    <property type="protein sequence ID" value="MBW3469834.1"/>
    <property type="molecule type" value="Genomic_DNA"/>
</dbReference>
<reference evidence="1 2" key="1">
    <citation type="journal article" date="2020" name="Syst. Appl. Microbiol.">
        <title>Arthrospiribacter ruber gen. nov., sp. nov., a novel bacterium isolated from Arthrospira cultures.</title>
        <authorList>
            <person name="Waleron M."/>
            <person name="Misztak A."/>
            <person name="Waleron M.M."/>
            <person name="Furmaniak M."/>
            <person name="Mrozik A."/>
            <person name="Waleron K."/>
        </authorList>
    </citation>
    <scope>NUCLEOTIDE SEQUENCE [LARGE SCALE GENOMIC DNA]</scope>
    <source>
        <strain evidence="1 2">DPMB0001</strain>
    </source>
</reference>
<dbReference type="Proteomes" id="UP000727490">
    <property type="component" value="Unassembled WGS sequence"/>
</dbReference>
<gene>
    <name evidence="1" type="ORF">EGN73_18720</name>
</gene>
<comment type="caution">
    <text evidence="1">The sequence shown here is derived from an EMBL/GenBank/DDBJ whole genome shotgun (WGS) entry which is preliminary data.</text>
</comment>
<keyword evidence="2" id="KW-1185">Reference proteome</keyword>
<evidence type="ECO:0000313" key="1">
    <source>
        <dbReference type="EMBL" id="MBW3469834.1"/>
    </source>
</evidence>
<sequence length="72" mass="8215">MTKIELEKKLREEDVRVDSYSLNGGLPNEAYCLNRTESGWEVYYSERGNKTGLKVFDNESDACGYLFQLLAG</sequence>
<proteinExistence type="predicted"/>
<protein>
    <submittedName>
        <fullName evidence="1">Uncharacterized protein</fullName>
    </submittedName>
</protein>
<dbReference type="AlphaFoldDB" id="A0A951J0S3"/>
<accession>A0A951J0S3</accession>
<evidence type="ECO:0000313" key="2">
    <source>
        <dbReference type="Proteomes" id="UP000727490"/>
    </source>
</evidence>
<dbReference type="RefSeq" id="WP_219293184.1">
    <property type="nucleotide sequence ID" value="NZ_RPHB01000009.1"/>
</dbReference>
<name>A0A951J0S3_9BACT</name>
<organism evidence="1 2">
    <name type="scientific">Arthrospiribacter ruber</name>
    <dbReference type="NCBI Taxonomy" id="2487934"/>
    <lineage>
        <taxon>Bacteria</taxon>
        <taxon>Pseudomonadati</taxon>
        <taxon>Bacteroidota</taxon>
        <taxon>Cytophagia</taxon>
        <taxon>Cytophagales</taxon>
        <taxon>Cyclobacteriaceae</taxon>
        <taxon>Arthrospiribacter</taxon>
    </lineage>
</organism>